<keyword evidence="2" id="KW-1185">Reference proteome</keyword>
<reference evidence="2" key="1">
    <citation type="journal article" date="2020" name="Microorganisms">
        <title>Complete Genome of a Member of a New Bacterial Lineage in the Microgenomates Group Reveals an Unusual Nucleotide Composition Disparity Between Two Strands of DNA and Limited Metabolic Potential.</title>
        <authorList>
            <person name="Kadnikov V.V."/>
            <person name="Mardanov A.V."/>
            <person name="Beletsky A.V."/>
            <person name="Karnachuk O.V."/>
            <person name="Ravin N.V."/>
        </authorList>
    </citation>
    <scope>NUCLEOTIDE SEQUENCE [LARGE SCALE GENOMIC DNA]</scope>
</reference>
<dbReference type="RefSeq" id="WP_161932148.1">
    <property type="nucleotide sequence ID" value="NZ_CP047901.1"/>
</dbReference>
<accession>A0A857NBR4</accession>
<sequence>MGNIEQPEPDNPDPITAIENQCQLYGLTDLERLKLADLIASHLYDPDPPPLNINQAIQTILDQREETSEED</sequence>
<organism evidence="1 2">
    <name type="scientific">Candidatus Chazhemtobacterium aquaticus</name>
    <dbReference type="NCBI Taxonomy" id="2715735"/>
    <lineage>
        <taxon>Bacteria</taxon>
        <taxon>Candidatus Chazhemtobacteraceae</taxon>
        <taxon>Candidatus Chazhemtobacterium</taxon>
    </lineage>
</organism>
<gene>
    <name evidence="1" type="ORF">MICH65_0809</name>
</gene>
<dbReference type="EMBL" id="CP047901">
    <property type="protein sequence ID" value="QHO63790.1"/>
    <property type="molecule type" value="Genomic_DNA"/>
</dbReference>
<protein>
    <submittedName>
        <fullName evidence="1">Uncharacterized protein</fullName>
    </submittedName>
</protein>
<evidence type="ECO:0000313" key="2">
    <source>
        <dbReference type="Proteomes" id="UP000463983"/>
    </source>
</evidence>
<evidence type="ECO:0000313" key="1">
    <source>
        <dbReference type="EMBL" id="QHO63790.1"/>
    </source>
</evidence>
<dbReference type="AlphaFoldDB" id="A0A857NBR4"/>
<dbReference type="KEGG" id="caqa:MICH65_0809"/>
<dbReference type="Proteomes" id="UP000463983">
    <property type="component" value="Chromosome"/>
</dbReference>
<name>A0A857NBR4_9BACT</name>
<proteinExistence type="predicted"/>